<dbReference type="SUPFAM" id="SSF53448">
    <property type="entry name" value="Nucleotide-diphospho-sugar transferases"/>
    <property type="match status" value="1"/>
</dbReference>
<evidence type="ECO:0000313" key="1">
    <source>
        <dbReference type="EMBL" id="KGE03821.1"/>
    </source>
</evidence>
<dbReference type="STRING" id="1265313.HRUBRA_01568"/>
<protein>
    <submittedName>
        <fullName evidence="1">HlpA protein</fullName>
    </submittedName>
</protein>
<dbReference type="EMBL" id="AUVB01000046">
    <property type="protein sequence ID" value="KGE03821.1"/>
    <property type="molecule type" value="Genomic_DNA"/>
</dbReference>
<dbReference type="PATRIC" id="fig|1265313.6.peg.1551"/>
<dbReference type="RefSeq" id="WP_035515694.1">
    <property type="nucleotide sequence ID" value="NZ_KN234757.1"/>
</dbReference>
<organism evidence="1 2">
    <name type="scientific">Pseudohaliea rubra DSM 19751</name>
    <dbReference type="NCBI Taxonomy" id="1265313"/>
    <lineage>
        <taxon>Bacteria</taxon>
        <taxon>Pseudomonadati</taxon>
        <taxon>Pseudomonadota</taxon>
        <taxon>Gammaproteobacteria</taxon>
        <taxon>Cellvibrionales</taxon>
        <taxon>Halieaceae</taxon>
        <taxon>Pseudohaliea</taxon>
    </lineage>
</organism>
<dbReference type="HOGENOM" id="CLU_054735_0_0_6"/>
<gene>
    <name evidence="1" type="ORF">HRUBRA_01568</name>
</gene>
<proteinExistence type="predicted"/>
<accession>A0A095XVU4</accession>
<dbReference type="eggNOG" id="COG1216">
    <property type="taxonomic scope" value="Bacteria"/>
</dbReference>
<dbReference type="Gene3D" id="3.90.550.10">
    <property type="entry name" value="Spore Coat Polysaccharide Biosynthesis Protein SpsA, Chain A"/>
    <property type="match status" value="1"/>
</dbReference>
<dbReference type="OrthoDB" id="5180856at2"/>
<dbReference type="AlphaFoldDB" id="A0A095XVU4"/>
<evidence type="ECO:0000313" key="2">
    <source>
        <dbReference type="Proteomes" id="UP000029640"/>
    </source>
</evidence>
<dbReference type="Proteomes" id="UP000029640">
    <property type="component" value="Unassembled WGS sequence"/>
</dbReference>
<name>A0A095XVU4_9GAMM</name>
<keyword evidence="2" id="KW-1185">Reference proteome</keyword>
<comment type="caution">
    <text evidence="1">The sequence shown here is derived from an EMBL/GenBank/DDBJ whole genome shotgun (WGS) entry which is preliminary data.</text>
</comment>
<reference evidence="1 2" key="1">
    <citation type="journal article" date="2014" name="Genome Announc.">
        <title>Genome Sequence of Gammaproteobacterial Pseudohaliea rubra Type Strain DSM 19751, Isolated from Coastal Seawater of the Mediterranean Sea.</title>
        <authorList>
            <person name="Spring S."/>
            <person name="Fiebig A."/>
            <person name="Riedel T."/>
            <person name="Goker M."/>
            <person name="Klenk H.P."/>
        </authorList>
    </citation>
    <scope>NUCLEOTIDE SEQUENCE [LARGE SCALE GENOMIC DNA]</scope>
    <source>
        <strain evidence="1 2">DSM 19751</strain>
    </source>
</reference>
<dbReference type="InterPro" id="IPR029044">
    <property type="entry name" value="Nucleotide-diphossugar_trans"/>
</dbReference>
<sequence length="314" mass="36256">MTPTPIAYIVFNRPQHTEQTFQVLREQRPSQLFIIADGPRPGHPTDAERCAAVRAIVEQVDWPCEVQRNYAESNLGLKQRVSSGLDWVFEQVERAIVLEDDCVAHVDFFRFCETLLERYAEDERVAVVTGNNFQNGRRRGEASYYFSKYNHCWGWATWRRAWKHYQGELPFWPAWSASDAWPQYTPDKVERRYWEGIFKRVRAGQIDSWAYAWTGSVWYHGGLTATPNVNLVSNIGFGLDSMHTAAADSPHAAMATGALGDLIHPKAIAQDQAADRYVFDHTFGGRWQRLPWSLLRLPRRTGGYLYRHLKRSFA</sequence>